<reference evidence="3 4" key="1">
    <citation type="submission" date="2018-02" db="EMBL/GenBank/DDBJ databases">
        <title>Draft genome sequences of four Legionella pneumophila clinical strains isolated in Ontario.</title>
        <authorList>
            <person name="Fortuna A."/>
            <person name="Ramnarine R."/>
            <person name="Li A."/>
            <person name="Frantz C."/>
            <person name="Mallo G."/>
        </authorList>
    </citation>
    <scope>NUCLEOTIDE SEQUENCE [LARGE SCALE GENOMIC DNA]</scope>
    <source>
        <strain evidence="3 4">LG61</strain>
    </source>
</reference>
<dbReference type="EMBL" id="PQWY01000016">
    <property type="protein sequence ID" value="PPK29861.1"/>
    <property type="molecule type" value="Genomic_DNA"/>
</dbReference>
<organism evidence="3 4">
    <name type="scientific">Legionella pneumophila</name>
    <dbReference type="NCBI Taxonomy" id="446"/>
    <lineage>
        <taxon>Bacteria</taxon>
        <taxon>Pseudomonadati</taxon>
        <taxon>Pseudomonadota</taxon>
        <taxon>Gammaproteobacteria</taxon>
        <taxon>Legionellales</taxon>
        <taxon>Legionellaceae</taxon>
        <taxon>Legionella</taxon>
    </lineage>
</organism>
<gene>
    <name evidence="3" type="ORF">C3928_12460</name>
</gene>
<proteinExistence type="predicted"/>
<name>A0A2S6EXH7_LEGPN</name>
<feature type="compositionally biased region" description="Low complexity" evidence="1">
    <location>
        <begin position="36"/>
        <end position="50"/>
    </location>
</feature>
<protein>
    <submittedName>
        <fullName evidence="3">Uncharacterized protein</fullName>
    </submittedName>
</protein>
<evidence type="ECO:0000313" key="4">
    <source>
        <dbReference type="Proteomes" id="UP000239239"/>
    </source>
</evidence>
<comment type="caution">
    <text evidence="3">The sequence shown here is derived from an EMBL/GenBank/DDBJ whole genome shotgun (WGS) entry which is preliminary data.</text>
</comment>
<evidence type="ECO:0000313" key="3">
    <source>
        <dbReference type="EMBL" id="PPK29861.1"/>
    </source>
</evidence>
<accession>A0A2S6EXH7</accession>
<feature type="compositionally biased region" description="Polar residues" evidence="1">
    <location>
        <begin position="51"/>
        <end position="73"/>
    </location>
</feature>
<dbReference type="RefSeq" id="WP_027227461.1">
    <property type="nucleotide sequence ID" value="NZ_CP017601.1"/>
</dbReference>
<feature type="signal peptide" evidence="2">
    <location>
        <begin position="1"/>
        <end position="19"/>
    </location>
</feature>
<sequence length="184" mass="18838">MNTKGILCTVLLLVGTMLAEIGHAEFNGNGNSIVATNNSQNTSEQSSQQNLKRSPSGQNCTGTTPNPFPQNPASSPFSIGQLGACVSSTACNPTNATLKSKIADRYCQDANKATCDANDDCLPPPDCKGRVNGTASSIVLTNCQNAGPSLCASAGGGIYCLCNAEIAANAQIKCGCECTTKTLP</sequence>
<keyword evidence="2" id="KW-0732">Signal</keyword>
<evidence type="ECO:0000256" key="1">
    <source>
        <dbReference type="SAM" id="MobiDB-lite"/>
    </source>
</evidence>
<dbReference type="AlphaFoldDB" id="A0A2S6EXH7"/>
<evidence type="ECO:0000256" key="2">
    <source>
        <dbReference type="SAM" id="SignalP"/>
    </source>
</evidence>
<feature type="region of interest" description="Disordered" evidence="1">
    <location>
        <begin position="35"/>
        <end position="73"/>
    </location>
</feature>
<dbReference type="Proteomes" id="UP000239239">
    <property type="component" value="Unassembled WGS sequence"/>
</dbReference>
<feature type="chain" id="PRO_5043915696" evidence="2">
    <location>
        <begin position="20"/>
        <end position="184"/>
    </location>
</feature>